<evidence type="ECO:0000256" key="1">
    <source>
        <dbReference type="ARBA" id="ARBA00004123"/>
    </source>
</evidence>
<evidence type="ECO:0000256" key="6">
    <source>
        <dbReference type="ARBA" id="ARBA00023242"/>
    </source>
</evidence>
<dbReference type="Pfam" id="PF04082">
    <property type="entry name" value="Fungal_trans"/>
    <property type="match status" value="1"/>
</dbReference>
<reference evidence="8 9" key="1">
    <citation type="submission" date="2024-07" db="EMBL/GenBank/DDBJ databases">
        <title>Section-level genome sequencing and comparative genomics of Aspergillus sections Usti and Cavernicolus.</title>
        <authorList>
            <consortium name="Lawrence Berkeley National Laboratory"/>
            <person name="Nybo J.L."/>
            <person name="Vesth T.C."/>
            <person name="Theobald S."/>
            <person name="Frisvad J.C."/>
            <person name="Larsen T.O."/>
            <person name="Kjaerboelling I."/>
            <person name="Rothschild-Mancinelli K."/>
            <person name="Lyhne E.K."/>
            <person name="Kogle M.E."/>
            <person name="Barry K."/>
            <person name="Clum A."/>
            <person name="Na H."/>
            <person name="Ledsgaard L."/>
            <person name="Lin J."/>
            <person name="Lipzen A."/>
            <person name="Kuo A."/>
            <person name="Riley R."/>
            <person name="Mondo S."/>
            <person name="Labutti K."/>
            <person name="Haridas S."/>
            <person name="Pangalinan J."/>
            <person name="Salamov A.A."/>
            <person name="Simmons B.A."/>
            <person name="Magnuson J.K."/>
            <person name="Chen J."/>
            <person name="Drula E."/>
            <person name="Henrissat B."/>
            <person name="Wiebenga A."/>
            <person name="Lubbers R.J."/>
            <person name="Gomes A.C."/>
            <person name="Makela M.R."/>
            <person name="Stajich J."/>
            <person name="Grigoriev I.V."/>
            <person name="Mortensen U.H."/>
            <person name="De Vries R.P."/>
            <person name="Baker S.E."/>
            <person name="Andersen M.R."/>
        </authorList>
    </citation>
    <scope>NUCLEOTIDE SEQUENCE [LARGE SCALE GENOMIC DNA]</scope>
    <source>
        <strain evidence="8 9">CBS 123904</strain>
    </source>
</reference>
<keyword evidence="3" id="KW-0805">Transcription regulation</keyword>
<proteinExistence type="predicted"/>
<gene>
    <name evidence="8" type="ORF">BJY01DRAFT_225342</name>
</gene>
<dbReference type="InterPro" id="IPR007219">
    <property type="entry name" value="XnlR_reg_dom"/>
</dbReference>
<dbReference type="SUPFAM" id="SSF57701">
    <property type="entry name" value="Zn2/Cys6 DNA-binding domain"/>
    <property type="match status" value="1"/>
</dbReference>
<keyword evidence="4" id="KW-0238">DNA-binding</keyword>
<protein>
    <submittedName>
        <fullName evidence="8">Fungal-specific transcription factor domain-containing protein</fullName>
    </submittedName>
</protein>
<keyword evidence="6" id="KW-0539">Nucleus</keyword>
<sequence>MSIHLRLNKSCDQCRHRKIRCIVAAGGDPGSRPDCTYCLKRRQKCTFSVFRGKARVKVPESLSTTTQPSGPGQGELGDLFIDRLLQHGPQEIILADESSIFTTPDEYVPSSGLAFFSEQKVQSLTDRIGDCRLQGVVQKLEDFILQRLSMADTSPLSLIQFRNPSRDLAISSEEARLSIEAFFTNLHPVYPFLDRQEFEGLAFSVTFLERPAENPVFSALYHAVLALGSQFLSRGTFEPGKGRSWELFQAALSHMADIILPHESIESVQALAALSIYAMNTCALQLDDYIISHAARMVITLRYHKNAALEPKHLRVFWVIYALEKQQTMHGRTCSIIPDEDIGCAVPPFPEAQYSDFNWFIAYIRIGRISSIAGKALHSVSARLQSSPVRRLAIEQVWSMLEAWRESIPLQLRPGTTTSSTTPSVFPATSPWSVRLATLQLHFIYYHIVIALERLSLYLDRGGSGTSSQASKERLMNTARTVIELTRFIEIQPHVPIFILGVLPVSAVFILFDLIIHNPYHPESQANLSLLETCAGYFSLVDIASNRSLPGSLMVQFVHIARDYYWKAQQSVYTGVGDPVLPSSHQHHQQEVISSDTGTTPMNIPLPFAPSQELDYPIIPFDFDAMSDLHGGGESLDIRTMFGWVFPDSLAGDGDDLGMDFSGMGIMSPKAD</sequence>
<comment type="subcellular location">
    <subcellularLocation>
        <location evidence="1">Nucleus</location>
    </subcellularLocation>
</comment>
<evidence type="ECO:0000256" key="2">
    <source>
        <dbReference type="ARBA" id="ARBA00022723"/>
    </source>
</evidence>
<organism evidence="8 9">
    <name type="scientific">Aspergillus pseudoustus</name>
    <dbReference type="NCBI Taxonomy" id="1810923"/>
    <lineage>
        <taxon>Eukaryota</taxon>
        <taxon>Fungi</taxon>
        <taxon>Dikarya</taxon>
        <taxon>Ascomycota</taxon>
        <taxon>Pezizomycotina</taxon>
        <taxon>Eurotiomycetes</taxon>
        <taxon>Eurotiomycetidae</taxon>
        <taxon>Eurotiales</taxon>
        <taxon>Aspergillaceae</taxon>
        <taxon>Aspergillus</taxon>
        <taxon>Aspergillus subgen. Nidulantes</taxon>
    </lineage>
</organism>
<keyword evidence="2" id="KW-0479">Metal-binding</keyword>
<keyword evidence="9" id="KW-1185">Reference proteome</keyword>
<dbReference type="InterPro" id="IPR050987">
    <property type="entry name" value="AtrR-like"/>
</dbReference>
<evidence type="ECO:0000256" key="4">
    <source>
        <dbReference type="ARBA" id="ARBA00023125"/>
    </source>
</evidence>
<dbReference type="Pfam" id="PF00172">
    <property type="entry name" value="Zn_clus"/>
    <property type="match status" value="1"/>
</dbReference>
<evidence type="ECO:0000256" key="3">
    <source>
        <dbReference type="ARBA" id="ARBA00023015"/>
    </source>
</evidence>
<evidence type="ECO:0000313" key="9">
    <source>
        <dbReference type="Proteomes" id="UP001610446"/>
    </source>
</evidence>
<dbReference type="Gene3D" id="4.10.240.10">
    <property type="entry name" value="Zn(2)-C6 fungal-type DNA-binding domain"/>
    <property type="match status" value="1"/>
</dbReference>
<dbReference type="InterPro" id="IPR036864">
    <property type="entry name" value="Zn2-C6_fun-type_DNA-bd_sf"/>
</dbReference>
<accession>A0ABR4J055</accession>
<evidence type="ECO:0000256" key="5">
    <source>
        <dbReference type="ARBA" id="ARBA00023163"/>
    </source>
</evidence>
<dbReference type="InterPro" id="IPR001138">
    <property type="entry name" value="Zn2Cys6_DnaBD"/>
</dbReference>
<comment type="caution">
    <text evidence="8">The sequence shown here is derived from an EMBL/GenBank/DDBJ whole genome shotgun (WGS) entry which is preliminary data.</text>
</comment>
<evidence type="ECO:0000313" key="8">
    <source>
        <dbReference type="EMBL" id="KAL2833192.1"/>
    </source>
</evidence>
<dbReference type="SMART" id="SM00066">
    <property type="entry name" value="GAL4"/>
    <property type="match status" value="1"/>
</dbReference>
<dbReference type="PANTHER" id="PTHR46910:SF3">
    <property type="entry name" value="HALOTOLERANCE PROTEIN 9-RELATED"/>
    <property type="match status" value="1"/>
</dbReference>
<evidence type="ECO:0000259" key="7">
    <source>
        <dbReference type="PROSITE" id="PS50048"/>
    </source>
</evidence>
<dbReference type="CDD" id="cd12148">
    <property type="entry name" value="fungal_TF_MHR"/>
    <property type="match status" value="1"/>
</dbReference>
<feature type="domain" description="Zn(2)-C6 fungal-type" evidence="7">
    <location>
        <begin position="10"/>
        <end position="47"/>
    </location>
</feature>
<dbReference type="PROSITE" id="PS50048">
    <property type="entry name" value="ZN2_CY6_FUNGAL_2"/>
    <property type="match status" value="1"/>
</dbReference>
<keyword evidence="5" id="KW-0804">Transcription</keyword>
<dbReference type="Proteomes" id="UP001610446">
    <property type="component" value="Unassembled WGS sequence"/>
</dbReference>
<dbReference type="CDD" id="cd00067">
    <property type="entry name" value="GAL4"/>
    <property type="match status" value="1"/>
</dbReference>
<dbReference type="EMBL" id="JBFXLU010000246">
    <property type="protein sequence ID" value="KAL2833192.1"/>
    <property type="molecule type" value="Genomic_DNA"/>
</dbReference>
<name>A0ABR4J055_9EURO</name>
<dbReference type="PANTHER" id="PTHR46910">
    <property type="entry name" value="TRANSCRIPTION FACTOR PDR1"/>
    <property type="match status" value="1"/>
</dbReference>